<organism evidence="14 15">
    <name type="scientific">Schistosoma mekongi</name>
    <name type="common">Parasitic worm</name>
    <dbReference type="NCBI Taxonomy" id="38744"/>
    <lineage>
        <taxon>Eukaryota</taxon>
        <taxon>Metazoa</taxon>
        <taxon>Spiralia</taxon>
        <taxon>Lophotrochozoa</taxon>
        <taxon>Platyhelminthes</taxon>
        <taxon>Trematoda</taxon>
        <taxon>Digenea</taxon>
        <taxon>Strigeidida</taxon>
        <taxon>Schistosomatoidea</taxon>
        <taxon>Schistosomatidae</taxon>
        <taxon>Schistosoma</taxon>
    </lineage>
</organism>
<dbReference type="Gene3D" id="3.30.70.270">
    <property type="match status" value="2"/>
</dbReference>
<dbReference type="CDD" id="cd06094">
    <property type="entry name" value="RP_Saci_like"/>
    <property type="match status" value="1"/>
</dbReference>
<evidence type="ECO:0000256" key="3">
    <source>
        <dbReference type="ARBA" id="ARBA00022695"/>
    </source>
</evidence>
<dbReference type="InterPro" id="IPR055469">
    <property type="entry name" value="DUF7041"/>
</dbReference>
<keyword evidence="8" id="KW-0694">RNA-binding</keyword>
<dbReference type="InterPro" id="IPR050951">
    <property type="entry name" value="Retrovirus_Pol_polyprotein"/>
</dbReference>
<keyword evidence="6" id="KW-0378">Hydrolase</keyword>
<evidence type="ECO:0000256" key="7">
    <source>
        <dbReference type="ARBA" id="ARBA00022842"/>
    </source>
</evidence>
<comment type="caution">
    <text evidence="14">The sequence shown here is derived from an EMBL/GenBank/DDBJ whole genome shotgun (WGS) entry which is preliminary data.</text>
</comment>
<evidence type="ECO:0000259" key="12">
    <source>
        <dbReference type="PROSITE" id="PS50878"/>
    </source>
</evidence>
<dbReference type="InterPro" id="IPR041577">
    <property type="entry name" value="RT_RNaseH_2"/>
</dbReference>
<dbReference type="InterPro" id="IPR021109">
    <property type="entry name" value="Peptidase_aspartic_dom_sf"/>
</dbReference>
<evidence type="ECO:0000256" key="11">
    <source>
        <dbReference type="ARBA" id="ARBA00023268"/>
    </source>
</evidence>
<dbReference type="PROSITE" id="PS50994">
    <property type="entry name" value="INTEGRASE"/>
    <property type="match status" value="1"/>
</dbReference>
<dbReference type="SUPFAM" id="SSF53098">
    <property type="entry name" value="Ribonuclease H-like"/>
    <property type="match status" value="1"/>
</dbReference>
<accession>A0AAE1ZIG1</accession>
<dbReference type="GO" id="GO:0003964">
    <property type="term" value="F:RNA-directed DNA polymerase activity"/>
    <property type="evidence" value="ECO:0007669"/>
    <property type="project" value="UniProtKB-KW"/>
</dbReference>
<dbReference type="PROSITE" id="PS50878">
    <property type="entry name" value="RT_POL"/>
    <property type="match status" value="1"/>
</dbReference>
<reference evidence="14" key="1">
    <citation type="submission" date="2022-04" db="EMBL/GenBank/DDBJ databases">
        <authorList>
            <person name="Xu L."/>
            <person name="Lv Z."/>
        </authorList>
    </citation>
    <scope>NUCLEOTIDE SEQUENCE</scope>
    <source>
        <strain evidence="14">LV_2022a</strain>
    </source>
</reference>
<dbReference type="Gene3D" id="2.40.70.10">
    <property type="entry name" value="Acid Proteases"/>
    <property type="match status" value="1"/>
</dbReference>
<dbReference type="GO" id="GO:0003723">
    <property type="term" value="F:RNA binding"/>
    <property type="evidence" value="ECO:0007669"/>
    <property type="project" value="UniProtKB-KW"/>
</dbReference>
<evidence type="ECO:0000313" key="15">
    <source>
        <dbReference type="Proteomes" id="UP001292079"/>
    </source>
</evidence>
<dbReference type="CDD" id="cd01647">
    <property type="entry name" value="RT_LTR"/>
    <property type="match status" value="1"/>
</dbReference>
<dbReference type="InterPro" id="IPR041588">
    <property type="entry name" value="Integrase_H2C2"/>
</dbReference>
<dbReference type="InterPro" id="IPR043502">
    <property type="entry name" value="DNA/RNA_pol_sf"/>
</dbReference>
<evidence type="ECO:0000256" key="9">
    <source>
        <dbReference type="ARBA" id="ARBA00022908"/>
    </source>
</evidence>
<dbReference type="GO" id="GO:0004519">
    <property type="term" value="F:endonuclease activity"/>
    <property type="evidence" value="ECO:0007669"/>
    <property type="project" value="UniProtKB-KW"/>
</dbReference>
<evidence type="ECO:0008006" key="16">
    <source>
        <dbReference type="Google" id="ProtNLM"/>
    </source>
</evidence>
<keyword evidence="9" id="KW-0229">DNA integration</keyword>
<dbReference type="InterPro" id="IPR036397">
    <property type="entry name" value="RNaseH_sf"/>
</dbReference>
<dbReference type="InterPro" id="IPR001969">
    <property type="entry name" value="Aspartic_peptidase_AS"/>
</dbReference>
<evidence type="ECO:0000256" key="4">
    <source>
        <dbReference type="ARBA" id="ARBA00022722"/>
    </source>
</evidence>
<evidence type="ECO:0000313" key="14">
    <source>
        <dbReference type="EMBL" id="KAK4474253.1"/>
    </source>
</evidence>
<evidence type="ECO:0000256" key="2">
    <source>
        <dbReference type="ARBA" id="ARBA00022679"/>
    </source>
</evidence>
<dbReference type="EMBL" id="JALJAT010000001">
    <property type="protein sequence ID" value="KAK4474253.1"/>
    <property type="molecule type" value="Genomic_DNA"/>
</dbReference>
<proteinExistence type="predicted"/>
<feature type="domain" description="Integrase catalytic" evidence="13">
    <location>
        <begin position="1008"/>
        <end position="1179"/>
    </location>
</feature>
<keyword evidence="10" id="KW-0695">RNA-directed DNA polymerase</keyword>
<evidence type="ECO:0000256" key="1">
    <source>
        <dbReference type="ARBA" id="ARBA00022670"/>
    </source>
</evidence>
<dbReference type="SUPFAM" id="SSF56672">
    <property type="entry name" value="DNA/RNA polymerases"/>
    <property type="match status" value="1"/>
</dbReference>
<dbReference type="AlphaFoldDB" id="A0AAE1ZIG1"/>
<dbReference type="SUPFAM" id="SSF50630">
    <property type="entry name" value="Acid proteases"/>
    <property type="match status" value="1"/>
</dbReference>
<gene>
    <name evidence="14" type="ORF">MN116_000227</name>
</gene>
<dbReference type="PROSITE" id="PS00141">
    <property type="entry name" value="ASP_PROTEASE"/>
    <property type="match status" value="1"/>
</dbReference>
<keyword evidence="15" id="KW-1185">Reference proteome</keyword>
<keyword evidence="7" id="KW-0460">Magnesium</keyword>
<dbReference type="InterPro" id="IPR012337">
    <property type="entry name" value="RNaseH-like_sf"/>
</dbReference>
<dbReference type="Pfam" id="PF23055">
    <property type="entry name" value="DUF7041"/>
    <property type="match status" value="1"/>
</dbReference>
<keyword evidence="1" id="KW-0645">Protease</keyword>
<evidence type="ECO:0000259" key="13">
    <source>
        <dbReference type="PROSITE" id="PS50994"/>
    </source>
</evidence>
<dbReference type="Gene3D" id="3.10.10.10">
    <property type="entry name" value="HIV Type 1 Reverse Transcriptase, subunit A, domain 1"/>
    <property type="match status" value="1"/>
</dbReference>
<dbReference type="InterPro" id="IPR000477">
    <property type="entry name" value="RT_dom"/>
</dbReference>
<name>A0AAE1ZIG1_SCHME</name>
<dbReference type="Pfam" id="PF17919">
    <property type="entry name" value="RT_RNaseH_2"/>
    <property type="match status" value="1"/>
</dbReference>
<keyword evidence="5" id="KW-0255">Endonuclease</keyword>
<dbReference type="FunFam" id="3.10.10.10:FF:000007">
    <property type="entry name" value="Retrovirus-related Pol polyprotein from transposon 17.6-like Protein"/>
    <property type="match status" value="1"/>
</dbReference>
<dbReference type="PANTHER" id="PTHR37984:SF5">
    <property type="entry name" value="PROTEIN NYNRIN-LIKE"/>
    <property type="match status" value="1"/>
</dbReference>
<evidence type="ECO:0000256" key="5">
    <source>
        <dbReference type="ARBA" id="ARBA00022759"/>
    </source>
</evidence>
<sequence>MADLVQTKSLEDKSSVDIDTVMTTNILIPEFDLSDPELWFAQLEHYFTRHNIKSEGVRYQELCSVLPSSVAKEVRDLILSPPTPQPYTILRREIMNRLSLSDGQRIQRLFQGETLGDRSPSQFLRHLQALVGDNTVGEAVLKQGWIQALPCYVQHCLDAQDPDTSLSHLARIADRIMERDPPTASSMIHYTKKEEPANDPVIAQLIASVKSLTEAVSKLQMGHKDKSMSPQRPRFVSRNRLQRSKQSGQFCWYHWKFGAQSTTCSQPCAWPKQTLKNIGKQITPPQVATTDAGCLNSRLFYVRDKNSGLNFLVDTGAALSIIPKNKTELGGETSSVTLQAANKTKIATFGQKTMTLDLGFRRQFPWIFTVADLDLAILGMDFLERYEFLVDTNKRRLTLKETSKYTNGTESRITSLNLIQTPPVTTAKFQDILAEFPELTKPNPQPSKSKLKVCHAIKTEGAPAFAKPRRLAPDKLKLARAEFDYMLQLGIIRPSDSQWASPLHMVPKKNKGDWRPCGDYRALNRQTVPDRYPIPHIQDFTNGLQGMKIFTKIDLVRAYHNIPVAEEDIPKTAITTPFGLFEFVRMPFGLRNAAQTFQRFMDNLLRDMPFAQGYIDDLLIASPDLESHEQHVRAILRRLNENGMNIHQSKCVFGVETLEFLGHTISPDGITPIKQEVDTIKQYPIPSSITQLRSFLGLINFYRRFIPGCAQLMQPLTDALKGKPKEFKLTSEAVDAINQLKHKLAQASTLTYPNSHNPLAIMVDASDKAVGGTLNQLVKNTLKPIAFFSKKLAPAETRYSTFGRELLAIYLTIKHFRHMLEGRELTVYTDHKPLTNALRAKTDKYSPREVRHLDYISQFTSDIQHVKGEDNQAADALSRLEMNIIQQSTVDFEILRDSQETDQELQNLLSTKCSSLKLKQLPSPKEDVLIYCDTTKAVPRPFVPKNMRRLIFNNFHSLSHPGVKSSTKLINARYIWPNLQKDVHKWVRECSACQQSKVSRHINSPIGVFPQPDARFAHVHIDLVGPLPRSNGFTYLFTCIDRFTRFPIAVPIADITAETVAKVFIQNWVTIFGTPVTITTDRGAQFESELFSNLAKLLGSNRIRCTAYHPQANGMVERFHRQLKAALICHSNPSQWTEFLPLVMLGIRTAVKTDSQCSAAELVFGTTLRLPGEFISPHTNSKTLDLGT</sequence>
<keyword evidence="11" id="KW-0511">Multifunctional enzyme</keyword>
<dbReference type="FunFam" id="1.10.340.70:FF:000004">
    <property type="entry name" value="Retrovirus-related Pol polyprotein from transposon 297-like Protein"/>
    <property type="match status" value="1"/>
</dbReference>
<dbReference type="CDD" id="cd09274">
    <property type="entry name" value="RNase_HI_RT_Ty3"/>
    <property type="match status" value="1"/>
</dbReference>
<dbReference type="GO" id="GO:0015074">
    <property type="term" value="P:DNA integration"/>
    <property type="evidence" value="ECO:0007669"/>
    <property type="project" value="UniProtKB-KW"/>
</dbReference>
<dbReference type="FunFam" id="3.30.70.270:FF:000020">
    <property type="entry name" value="Transposon Tf2-6 polyprotein-like Protein"/>
    <property type="match status" value="1"/>
</dbReference>
<dbReference type="InterPro" id="IPR043128">
    <property type="entry name" value="Rev_trsase/Diguanyl_cyclase"/>
</dbReference>
<dbReference type="PANTHER" id="PTHR37984">
    <property type="entry name" value="PROTEIN CBG26694"/>
    <property type="match status" value="1"/>
</dbReference>
<dbReference type="Proteomes" id="UP001292079">
    <property type="component" value="Unassembled WGS sequence"/>
</dbReference>
<dbReference type="Pfam" id="PF17921">
    <property type="entry name" value="Integrase_H2C2"/>
    <property type="match status" value="1"/>
</dbReference>
<dbReference type="Gene3D" id="3.30.420.10">
    <property type="entry name" value="Ribonuclease H-like superfamily/Ribonuclease H"/>
    <property type="match status" value="1"/>
</dbReference>
<dbReference type="Pfam" id="PF00665">
    <property type="entry name" value="rve"/>
    <property type="match status" value="1"/>
</dbReference>
<keyword evidence="3" id="KW-0548">Nucleotidyltransferase</keyword>
<dbReference type="Gene3D" id="1.10.340.70">
    <property type="match status" value="1"/>
</dbReference>
<evidence type="ECO:0000256" key="10">
    <source>
        <dbReference type="ARBA" id="ARBA00022918"/>
    </source>
</evidence>
<dbReference type="InterPro" id="IPR001584">
    <property type="entry name" value="Integrase_cat-core"/>
</dbReference>
<keyword evidence="4" id="KW-0540">Nuclease</keyword>
<feature type="domain" description="Reverse transcriptase" evidence="12">
    <location>
        <begin position="487"/>
        <end position="665"/>
    </location>
</feature>
<dbReference type="FunFam" id="3.30.420.10:FF:000032">
    <property type="entry name" value="Retrovirus-related Pol polyprotein from transposon 297-like Protein"/>
    <property type="match status" value="1"/>
</dbReference>
<dbReference type="GO" id="GO:0006508">
    <property type="term" value="P:proteolysis"/>
    <property type="evidence" value="ECO:0007669"/>
    <property type="project" value="UniProtKB-KW"/>
</dbReference>
<dbReference type="InterPro" id="IPR034132">
    <property type="entry name" value="RP_Saci-like"/>
</dbReference>
<keyword evidence="2" id="KW-0808">Transferase</keyword>
<dbReference type="Pfam" id="PF00078">
    <property type="entry name" value="RVT_1"/>
    <property type="match status" value="1"/>
</dbReference>
<protein>
    <recommendedName>
        <fullName evidence="16">Reverse transcriptase</fullName>
    </recommendedName>
</protein>
<dbReference type="FunFam" id="2.40.70.10:FF:000130">
    <property type="entry name" value="Retrovirus-related Pol polyprotein from transposon opus-like Protein"/>
    <property type="match status" value="1"/>
</dbReference>
<dbReference type="GO" id="GO:0004190">
    <property type="term" value="F:aspartic-type endopeptidase activity"/>
    <property type="evidence" value="ECO:0007669"/>
    <property type="project" value="InterPro"/>
</dbReference>
<reference evidence="14" key="2">
    <citation type="journal article" date="2023" name="Infect Dis Poverty">
        <title>Chromosome-scale genome of the human blood fluke Schistosoma mekongi and its implications for public health.</title>
        <authorList>
            <person name="Zhou M."/>
            <person name="Xu L."/>
            <person name="Xu D."/>
            <person name="Chen W."/>
            <person name="Khan J."/>
            <person name="Hu Y."/>
            <person name="Huang H."/>
            <person name="Wei H."/>
            <person name="Zhang Y."/>
            <person name="Chusongsang P."/>
            <person name="Tanasarnprasert K."/>
            <person name="Hu X."/>
            <person name="Limpanont Y."/>
            <person name="Lv Z."/>
        </authorList>
    </citation>
    <scope>NUCLEOTIDE SEQUENCE</scope>
    <source>
        <strain evidence="14">LV_2022a</strain>
    </source>
</reference>
<evidence type="ECO:0000256" key="8">
    <source>
        <dbReference type="ARBA" id="ARBA00022884"/>
    </source>
</evidence>
<evidence type="ECO:0000256" key="6">
    <source>
        <dbReference type="ARBA" id="ARBA00022801"/>
    </source>
</evidence>